<reference evidence="4 5" key="1">
    <citation type="journal article" date="2018" name="G3 (Bethesda)">
        <title>Phylogenetic and Phylogenomic Definition of Rhizopus Species.</title>
        <authorList>
            <person name="Gryganskyi A.P."/>
            <person name="Golan J."/>
            <person name="Dolatabadi S."/>
            <person name="Mondo S."/>
            <person name="Robb S."/>
            <person name="Idnurm A."/>
            <person name="Muszewska A."/>
            <person name="Steczkiewicz K."/>
            <person name="Masonjones S."/>
            <person name="Liao H.L."/>
            <person name="Gajdeczka M.T."/>
            <person name="Anike F."/>
            <person name="Vuek A."/>
            <person name="Anishchenko I.M."/>
            <person name="Voigt K."/>
            <person name="de Hoog G.S."/>
            <person name="Smith M.E."/>
            <person name="Heitman J."/>
            <person name="Vilgalys R."/>
            <person name="Stajich J.E."/>
        </authorList>
    </citation>
    <scope>NUCLEOTIDE SEQUENCE [LARGE SCALE GENOMIC DNA]</scope>
    <source>
        <strain evidence="4 5">LSU 92-RS-03</strain>
    </source>
</reference>
<evidence type="ECO:0000256" key="2">
    <source>
        <dbReference type="ARBA" id="ARBA00022840"/>
    </source>
</evidence>
<accession>A0A367J4L1</accession>
<dbReference type="InterPro" id="IPR001650">
    <property type="entry name" value="Helicase_C-like"/>
</dbReference>
<feature type="non-terminal residue" evidence="4">
    <location>
        <position position="501"/>
    </location>
</feature>
<dbReference type="SUPFAM" id="SSF52540">
    <property type="entry name" value="P-loop containing nucleoside triphosphate hydrolases"/>
    <property type="match status" value="1"/>
</dbReference>
<protein>
    <recommendedName>
        <fullName evidence="3">Helicase C-terminal domain-containing protein</fullName>
    </recommendedName>
</protein>
<keyword evidence="1" id="KW-0547">Nucleotide-binding</keyword>
<gene>
    <name evidence="4" type="ORF">CU098_005141</name>
</gene>
<dbReference type="PANTHER" id="PTHR47957:SF3">
    <property type="entry name" value="ATP-DEPENDENT HELICASE HRQ1"/>
    <property type="match status" value="1"/>
</dbReference>
<dbReference type="EMBL" id="PJQM01004314">
    <property type="protein sequence ID" value="RCH84904.1"/>
    <property type="molecule type" value="Genomic_DNA"/>
</dbReference>
<name>A0A367J4L1_RHIST</name>
<dbReference type="PANTHER" id="PTHR47957">
    <property type="entry name" value="ATP-DEPENDENT HELICASE HRQ1"/>
    <property type="match status" value="1"/>
</dbReference>
<dbReference type="GO" id="GO:0006289">
    <property type="term" value="P:nucleotide-excision repair"/>
    <property type="evidence" value="ECO:0007669"/>
    <property type="project" value="TreeGrafter"/>
</dbReference>
<dbReference type="InterPro" id="IPR011545">
    <property type="entry name" value="DEAD/DEAH_box_helicase_dom"/>
</dbReference>
<comment type="caution">
    <text evidence="4">The sequence shown here is derived from an EMBL/GenBank/DDBJ whole genome shotgun (WGS) entry which is preliminary data.</text>
</comment>
<dbReference type="GO" id="GO:0005634">
    <property type="term" value="C:nucleus"/>
    <property type="evidence" value="ECO:0007669"/>
    <property type="project" value="TreeGrafter"/>
</dbReference>
<keyword evidence="2" id="KW-0067">ATP-binding</keyword>
<dbReference type="AlphaFoldDB" id="A0A367J4L1"/>
<dbReference type="PROSITE" id="PS51194">
    <property type="entry name" value="HELICASE_CTER"/>
    <property type="match status" value="1"/>
</dbReference>
<evidence type="ECO:0000313" key="5">
    <source>
        <dbReference type="Proteomes" id="UP000253551"/>
    </source>
</evidence>
<feature type="domain" description="Helicase C-terminal" evidence="3">
    <location>
        <begin position="113"/>
        <end position="279"/>
    </location>
</feature>
<dbReference type="OrthoDB" id="18781at2759"/>
<dbReference type="CDD" id="cd18797">
    <property type="entry name" value="SF2_C_Hrq"/>
    <property type="match status" value="1"/>
</dbReference>
<keyword evidence="5" id="KW-1185">Reference proteome</keyword>
<evidence type="ECO:0000259" key="3">
    <source>
        <dbReference type="PROSITE" id="PS51194"/>
    </source>
</evidence>
<feature type="non-terminal residue" evidence="4">
    <location>
        <position position="1"/>
    </location>
</feature>
<evidence type="ECO:0000256" key="1">
    <source>
        <dbReference type="ARBA" id="ARBA00022741"/>
    </source>
</evidence>
<dbReference type="GO" id="GO:0003676">
    <property type="term" value="F:nucleic acid binding"/>
    <property type="evidence" value="ECO:0007669"/>
    <property type="project" value="InterPro"/>
</dbReference>
<organism evidence="4 5">
    <name type="scientific">Rhizopus stolonifer</name>
    <name type="common">Rhizopus nigricans</name>
    <dbReference type="NCBI Taxonomy" id="4846"/>
    <lineage>
        <taxon>Eukaryota</taxon>
        <taxon>Fungi</taxon>
        <taxon>Fungi incertae sedis</taxon>
        <taxon>Mucoromycota</taxon>
        <taxon>Mucoromycotina</taxon>
        <taxon>Mucoromycetes</taxon>
        <taxon>Mucorales</taxon>
        <taxon>Mucorineae</taxon>
        <taxon>Rhizopodaceae</taxon>
        <taxon>Rhizopus</taxon>
    </lineage>
</organism>
<dbReference type="Pfam" id="PF00270">
    <property type="entry name" value="DEAD"/>
    <property type="match status" value="1"/>
</dbReference>
<dbReference type="Gene3D" id="3.40.50.300">
    <property type="entry name" value="P-loop containing nucleotide triphosphate hydrolases"/>
    <property type="match status" value="2"/>
</dbReference>
<dbReference type="GO" id="GO:0005524">
    <property type="term" value="F:ATP binding"/>
    <property type="evidence" value="ECO:0007669"/>
    <property type="project" value="UniProtKB-KW"/>
</dbReference>
<sequence length="501" mass="57289">ISTFDGDTPSEQRAYIRDNASIIFTNPDMLHHSILPNHKRWQPFLSSLKFILVDELHVYNSFFGLHMAYIMRRLRRLCDYYGNYHYQFISCSATIADPDKHMNAVFGVQNIQLIDQDGAPHGQKEFIIWNPSLTNPDDKESERKGAVTEGALILEYLVERNVRTIAFCKIMSYRGGYTPEERRRIEKKLFDGELLAVVATNALELGVDIGSLDAVLMIGVPWSISAMWQQSGRSGRRNTDSLSLVVTDKNALDQHYANHPVELFTRKPDALSIELENPIILESHLQCAAEELPIDLTKDRDYFGLGTVEICEQHLVKIGPDVTPDHRFRPYPSQYVNIRNINEDTFAVIDVTNNKNTVMEEIEARRAGFEIYEGAIFIHQGRTYLVEECNIDKRYAKVHLVRVDWTTTQRDYTDVDVIKTDASKRIENTKNLVCYGQVKVSTTVFGYYRINQKNHIMDSHEVYMDPIITHSSGVWSDVPAIAVNQLRELDIDPMAAVHAAC</sequence>
<dbReference type="GO" id="GO:0036297">
    <property type="term" value="P:interstrand cross-link repair"/>
    <property type="evidence" value="ECO:0007669"/>
    <property type="project" value="TreeGrafter"/>
</dbReference>
<dbReference type="InterPro" id="IPR055227">
    <property type="entry name" value="HRQ1_WHD"/>
</dbReference>
<dbReference type="Pfam" id="PF22982">
    <property type="entry name" value="WHD_HRQ1"/>
    <property type="match status" value="1"/>
</dbReference>
<dbReference type="SMART" id="SM00490">
    <property type="entry name" value="HELICc"/>
    <property type="match status" value="1"/>
</dbReference>
<proteinExistence type="predicted"/>
<evidence type="ECO:0000313" key="4">
    <source>
        <dbReference type="EMBL" id="RCH84904.1"/>
    </source>
</evidence>
<dbReference type="Pfam" id="PF00271">
    <property type="entry name" value="Helicase_C"/>
    <property type="match status" value="1"/>
</dbReference>
<dbReference type="GO" id="GO:0043138">
    <property type="term" value="F:3'-5' DNA helicase activity"/>
    <property type="evidence" value="ECO:0007669"/>
    <property type="project" value="TreeGrafter"/>
</dbReference>
<dbReference type="InterPro" id="IPR027417">
    <property type="entry name" value="P-loop_NTPase"/>
</dbReference>
<dbReference type="STRING" id="4846.A0A367J4L1"/>
<dbReference type="Proteomes" id="UP000253551">
    <property type="component" value="Unassembled WGS sequence"/>
</dbReference>